<accession>A0ABR1UHU2</accession>
<dbReference type="Proteomes" id="UP001480595">
    <property type="component" value="Unassembled WGS sequence"/>
</dbReference>
<name>A0ABR1UHU2_9PEZI</name>
<evidence type="ECO:0000313" key="3">
    <source>
        <dbReference type="Proteomes" id="UP001480595"/>
    </source>
</evidence>
<organism evidence="2 3">
    <name type="scientific">Apiospora phragmitis</name>
    <dbReference type="NCBI Taxonomy" id="2905665"/>
    <lineage>
        <taxon>Eukaryota</taxon>
        <taxon>Fungi</taxon>
        <taxon>Dikarya</taxon>
        <taxon>Ascomycota</taxon>
        <taxon>Pezizomycotina</taxon>
        <taxon>Sordariomycetes</taxon>
        <taxon>Xylariomycetidae</taxon>
        <taxon>Amphisphaeriales</taxon>
        <taxon>Apiosporaceae</taxon>
        <taxon>Apiospora</taxon>
    </lineage>
</organism>
<feature type="signal peptide" evidence="1">
    <location>
        <begin position="1"/>
        <end position="17"/>
    </location>
</feature>
<evidence type="ECO:0000313" key="2">
    <source>
        <dbReference type="EMBL" id="KAK8058480.1"/>
    </source>
</evidence>
<dbReference type="EMBL" id="JAQQWL010000009">
    <property type="protein sequence ID" value="KAK8058480.1"/>
    <property type="molecule type" value="Genomic_DNA"/>
</dbReference>
<evidence type="ECO:0000256" key="1">
    <source>
        <dbReference type="SAM" id="SignalP"/>
    </source>
</evidence>
<dbReference type="GeneID" id="92093400"/>
<protein>
    <submittedName>
        <fullName evidence="2">Uncharacterized protein</fullName>
    </submittedName>
</protein>
<dbReference type="RefSeq" id="XP_066713926.1">
    <property type="nucleotide sequence ID" value="XM_066860337.1"/>
</dbReference>
<comment type="caution">
    <text evidence="2">The sequence shown here is derived from an EMBL/GenBank/DDBJ whole genome shotgun (WGS) entry which is preliminary data.</text>
</comment>
<reference evidence="2 3" key="1">
    <citation type="submission" date="2023-01" db="EMBL/GenBank/DDBJ databases">
        <title>Analysis of 21 Apiospora genomes using comparative genomics revels a genus with tremendous synthesis potential of carbohydrate active enzymes and secondary metabolites.</title>
        <authorList>
            <person name="Sorensen T."/>
        </authorList>
    </citation>
    <scope>NUCLEOTIDE SEQUENCE [LARGE SCALE GENOMIC DNA]</scope>
    <source>
        <strain evidence="2 3">CBS 135458</strain>
    </source>
</reference>
<proteinExistence type="predicted"/>
<feature type="chain" id="PRO_5046812245" evidence="1">
    <location>
        <begin position="18"/>
        <end position="118"/>
    </location>
</feature>
<sequence>MGVSLLVAVISAHPCFGQTDDRVAIRSLGDGLAKGICRCAAALADSVGRALDVGGVGCLLRGTVVDFEGGLTADDLVVRDDPAGDGQRLVRAATRLGPSGDGGYVEGRAPAVKAAVKI</sequence>
<keyword evidence="3" id="KW-1185">Reference proteome</keyword>
<keyword evidence="1" id="KW-0732">Signal</keyword>
<gene>
    <name evidence="2" type="ORF">PG994_008928</name>
</gene>